<proteinExistence type="predicted"/>
<keyword evidence="1" id="KW-0540">Nuclease</keyword>
<keyword evidence="2" id="KW-1185">Reference proteome</keyword>
<dbReference type="AlphaFoldDB" id="A0A1G6IRQ4"/>
<protein>
    <submittedName>
        <fullName evidence="1">Exonuclease III</fullName>
    </submittedName>
</protein>
<dbReference type="Proteomes" id="UP000242949">
    <property type="component" value="Unassembled WGS sequence"/>
</dbReference>
<evidence type="ECO:0000313" key="1">
    <source>
        <dbReference type="EMBL" id="SDC08705.1"/>
    </source>
</evidence>
<dbReference type="InterPro" id="IPR036691">
    <property type="entry name" value="Endo/exonu/phosph_ase_sf"/>
</dbReference>
<reference evidence="2" key="1">
    <citation type="submission" date="2016-09" db="EMBL/GenBank/DDBJ databases">
        <authorList>
            <person name="Varghese N."/>
            <person name="Submissions S."/>
        </authorList>
    </citation>
    <scope>NUCLEOTIDE SEQUENCE [LARGE SCALE GENOMIC DNA]</scope>
    <source>
        <strain evidence="2">S5</strain>
    </source>
</reference>
<dbReference type="OrthoDB" id="583592at2"/>
<accession>A0A1G6IRQ4</accession>
<dbReference type="SUPFAM" id="SSF56219">
    <property type="entry name" value="DNase I-like"/>
    <property type="match status" value="1"/>
</dbReference>
<dbReference type="RefSeq" id="WP_090795057.1">
    <property type="nucleotide sequence ID" value="NZ_FMYI01000004.1"/>
</dbReference>
<name>A0A1G6IRQ4_9BACI</name>
<evidence type="ECO:0000313" key="2">
    <source>
        <dbReference type="Proteomes" id="UP000242949"/>
    </source>
</evidence>
<organism evidence="1 2">
    <name type="scientific">Pelagirhabdus alkalitolerans</name>
    <dbReference type="NCBI Taxonomy" id="1612202"/>
    <lineage>
        <taxon>Bacteria</taxon>
        <taxon>Bacillati</taxon>
        <taxon>Bacillota</taxon>
        <taxon>Bacilli</taxon>
        <taxon>Bacillales</taxon>
        <taxon>Bacillaceae</taxon>
        <taxon>Pelagirhabdus</taxon>
    </lineage>
</organism>
<keyword evidence="1" id="KW-0269">Exonuclease</keyword>
<dbReference type="Gene3D" id="3.60.10.10">
    <property type="entry name" value="Endonuclease/exonuclease/phosphatase"/>
    <property type="match status" value="1"/>
</dbReference>
<dbReference type="EMBL" id="FMYI01000004">
    <property type="protein sequence ID" value="SDC08705.1"/>
    <property type="molecule type" value="Genomic_DNA"/>
</dbReference>
<sequence length="223" mass="26471">MKIVSWNCNGKFREKYKNIKRLNADIYVIQECENPELIGDKGYIEFGSNCLWVGNNKNKGLGIFASKEILLENNHWETHYLRNFISAKVNRSFDLLAVWAGKPYIEEYCVYQSINFKNYNNEMVIIGDFNSNKIWDHEHAGRNHSMVVNKLKEINLYSAYHNVENEEQGEETLNTFYMYRHRDKGYHIDYAFLNAEKIKDFLILDKEEWLNYSDHLPIVLGTY</sequence>
<dbReference type="GO" id="GO:0004527">
    <property type="term" value="F:exonuclease activity"/>
    <property type="evidence" value="ECO:0007669"/>
    <property type="project" value="UniProtKB-KW"/>
</dbReference>
<keyword evidence="1" id="KW-0378">Hydrolase</keyword>
<gene>
    <name evidence="1" type="ORF">SAMN05421734_104108</name>
</gene>
<dbReference type="STRING" id="1612202.SAMN05421734_104108"/>